<organism evidence="1">
    <name type="scientific">marine sediment metagenome</name>
    <dbReference type="NCBI Taxonomy" id="412755"/>
    <lineage>
        <taxon>unclassified sequences</taxon>
        <taxon>metagenomes</taxon>
        <taxon>ecological metagenomes</taxon>
    </lineage>
</organism>
<reference evidence="1" key="1">
    <citation type="journal article" date="2015" name="Nature">
        <title>Complex archaea that bridge the gap between prokaryotes and eukaryotes.</title>
        <authorList>
            <person name="Spang A."/>
            <person name="Saw J.H."/>
            <person name="Jorgensen S.L."/>
            <person name="Zaremba-Niedzwiedzka K."/>
            <person name="Martijn J."/>
            <person name="Lind A.E."/>
            <person name="van Eijk R."/>
            <person name="Schleper C."/>
            <person name="Guy L."/>
            <person name="Ettema T.J."/>
        </authorList>
    </citation>
    <scope>NUCLEOTIDE SEQUENCE</scope>
</reference>
<accession>A0A0F9PG52</accession>
<evidence type="ECO:0000313" key="1">
    <source>
        <dbReference type="EMBL" id="KKN23477.1"/>
    </source>
</evidence>
<name>A0A0F9PG52_9ZZZZ</name>
<proteinExistence type="predicted"/>
<dbReference type="EMBL" id="LAZR01002967">
    <property type="protein sequence ID" value="KKN23477.1"/>
    <property type="molecule type" value="Genomic_DNA"/>
</dbReference>
<protein>
    <submittedName>
        <fullName evidence="1">Uncharacterized protein</fullName>
    </submittedName>
</protein>
<comment type="caution">
    <text evidence="1">The sequence shown here is derived from an EMBL/GenBank/DDBJ whole genome shotgun (WGS) entry which is preliminary data.</text>
</comment>
<gene>
    <name evidence="1" type="ORF">LCGC14_0904560</name>
</gene>
<dbReference type="AlphaFoldDB" id="A0A0F9PG52"/>
<sequence length="180" mass="21537">MLKEFPQIINKEILKYSQNNKMDSEIFLNNLLPLLDKKYKPVVLKTINFSEYLENLSDYGYEYSIFEDLIRKTEEKEIIIDENSKFIESFVKEFIIKGNCLYLEDILYRGFVILIGENNLLVVLQKYKIIEKLTIQYQFKDRSRIHYFFSQIYENISPETILKIKDKLPEKIPLGKIILS</sequence>